<organism evidence="2 3">
    <name type="scientific">Canariomyces notabilis</name>
    <dbReference type="NCBI Taxonomy" id="2074819"/>
    <lineage>
        <taxon>Eukaryota</taxon>
        <taxon>Fungi</taxon>
        <taxon>Dikarya</taxon>
        <taxon>Ascomycota</taxon>
        <taxon>Pezizomycotina</taxon>
        <taxon>Sordariomycetes</taxon>
        <taxon>Sordariomycetidae</taxon>
        <taxon>Sordariales</taxon>
        <taxon>Chaetomiaceae</taxon>
        <taxon>Canariomyces</taxon>
    </lineage>
</organism>
<evidence type="ECO:0000256" key="1">
    <source>
        <dbReference type="SAM" id="Phobius"/>
    </source>
</evidence>
<proteinExistence type="predicted"/>
<keyword evidence="1" id="KW-1133">Transmembrane helix</keyword>
<evidence type="ECO:0000313" key="2">
    <source>
        <dbReference type="EMBL" id="KAK4112953.1"/>
    </source>
</evidence>
<keyword evidence="1" id="KW-0812">Transmembrane</keyword>
<sequence length="419" mass="46006">MSWTDTAGLVLHTLLACLEMGMMMTAVPLWFVLPGAIFAAWVCVCAAMVMVMCWMLNGREQTYQCPSAAGSEGLMMGHEVEDERWLFLGGMSMSSNRCHKQTLPVLSRLFGRPVMCVCMPTYGIPFDIVTMLLQRCAPIPSPARQSLYAQMRCALLDDSVNRCVIIAHNDSTILLSQAAAQLCADIPVERLSKLEIYTFGGRLTEDEQVHQAGEPTSERQGIHIEHFAMVNDPFAQTGVLQSVRKNMDSRFCGGVFIINNSNENRMQTRPPFKAGHRARWPAYSGLRVEEYLTTLFPAQMASATSDNNKAKSGGRSVLDSVLAIDRDCAEKREIAAMSNYHAASQAKKGSLSGKRLSWTGLGLTNSPISGQKNGMNAGLVALEMARKDCRNCDGHTGREVTWLARYTADNMNGGIGRTS</sequence>
<keyword evidence="1" id="KW-0472">Membrane</keyword>
<feature type="transmembrane region" description="Helical" evidence="1">
    <location>
        <begin position="36"/>
        <end position="56"/>
    </location>
</feature>
<evidence type="ECO:0000313" key="3">
    <source>
        <dbReference type="Proteomes" id="UP001302812"/>
    </source>
</evidence>
<dbReference type="RefSeq" id="XP_064670523.1">
    <property type="nucleotide sequence ID" value="XM_064818808.1"/>
</dbReference>
<gene>
    <name evidence="2" type="ORF">N656DRAFT_836921</name>
</gene>
<dbReference type="EMBL" id="MU853341">
    <property type="protein sequence ID" value="KAK4112953.1"/>
    <property type="molecule type" value="Genomic_DNA"/>
</dbReference>
<protein>
    <submittedName>
        <fullName evidence="2">Uncharacterized protein</fullName>
    </submittedName>
</protein>
<dbReference type="PANTHER" id="PTHR42044">
    <property type="entry name" value="DUF676 DOMAIN-CONTAINING PROTEIN-RELATED"/>
    <property type="match status" value="1"/>
</dbReference>
<dbReference type="GeneID" id="89942934"/>
<dbReference type="AlphaFoldDB" id="A0AAN6TEJ1"/>
<reference evidence="2" key="1">
    <citation type="journal article" date="2023" name="Mol. Phylogenet. Evol.">
        <title>Genome-scale phylogeny and comparative genomics of the fungal order Sordariales.</title>
        <authorList>
            <person name="Hensen N."/>
            <person name="Bonometti L."/>
            <person name="Westerberg I."/>
            <person name="Brannstrom I.O."/>
            <person name="Guillou S."/>
            <person name="Cros-Aarteil S."/>
            <person name="Calhoun S."/>
            <person name="Haridas S."/>
            <person name="Kuo A."/>
            <person name="Mondo S."/>
            <person name="Pangilinan J."/>
            <person name="Riley R."/>
            <person name="LaButti K."/>
            <person name="Andreopoulos B."/>
            <person name="Lipzen A."/>
            <person name="Chen C."/>
            <person name="Yan M."/>
            <person name="Daum C."/>
            <person name="Ng V."/>
            <person name="Clum A."/>
            <person name="Steindorff A."/>
            <person name="Ohm R.A."/>
            <person name="Martin F."/>
            <person name="Silar P."/>
            <person name="Natvig D.O."/>
            <person name="Lalanne C."/>
            <person name="Gautier V."/>
            <person name="Ament-Velasquez S.L."/>
            <person name="Kruys A."/>
            <person name="Hutchinson M.I."/>
            <person name="Powell A.J."/>
            <person name="Barry K."/>
            <person name="Miller A.N."/>
            <person name="Grigoriev I.V."/>
            <person name="Debuchy R."/>
            <person name="Gladieux P."/>
            <person name="Hiltunen Thoren M."/>
            <person name="Johannesson H."/>
        </authorList>
    </citation>
    <scope>NUCLEOTIDE SEQUENCE</scope>
    <source>
        <strain evidence="2">CBS 508.74</strain>
    </source>
</reference>
<accession>A0AAN6TEJ1</accession>
<dbReference type="PANTHER" id="PTHR42044:SF2">
    <property type="entry name" value="DUF676 DOMAIN-CONTAINING PROTEIN"/>
    <property type="match status" value="1"/>
</dbReference>
<dbReference type="Proteomes" id="UP001302812">
    <property type="component" value="Unassembled WGS sequence"/>
</dbReference>
<name>A0AAN6TEJ1_9PEZI</name>
<reference evidence="2" key="2">
    <citation type="submission" date="2023-05" db="EMBL/GenBank/DDBJ databases">
        <authorList>
            <consortium name="Lawrence Berkeley National Laboratory"/>
            <person name="Steindorff A."/>
            <person name="Hensen N."/>
            <person name="Bonometti L."/>
            <person name="Westerberg I."/>
            <person name="Brannstrom I.O."/>
            <person name="Guillou S."/>
            <person name="Cros-Aarteil S."/>
            <person name="Calhoun S."/>
            <person name="Haridas S."/>
            <person name="Kuo A."/>
            <person name="Mondo S."/>
            <person name="Pangilinan J."/>
            <person name="Riley R."/>
            <person name="Labutti K."/>
            <person name="Andreopoulos B."/>
            <person name="Lipzen A."/>
            <person name="Chen C."/>
            <person name="Yanf M."/>
            <person name="Daum C."/>
            <person name="Ng V."/>
            <person name="Clum A."/>
            <person name="Ohm R."/>
            <person name="Martin F."/>
            <person name="Silar P."/>
            <person name="Natvig D."/>
            <person name="Lalanne C."/>
            <person name="Gautier V."/>
            <person name="Ament-Velasquez S.L."/>
            <person name="Kruys A."/>
            <person name="Hutchinson M.I."/>
            <person name="Powell A.J."/>
            <person name="Barry K."/>
            <person name="Miller A.N."/>
            <person name="Grigoriev I.V."/>
            <person name="Debuchy R."/>
            <person name="Gladieux P."/>
            <person name="Thoren M.H."/>
            <person name="Johannesson H."/>
        </authorList>
    </citation>
    <scope>NUCLEOTIDE SEQUENCE</scope>
    <source>
        <strain evidence="2">CBS 508.74</strain>
    </source>
</reference>
<keyword evidence="3" id="KW-1185">Reference proteome</keyword>
<comment type="caution">
    <text evidence="2">The sequence shown here is derived from an EMBL/GenBank/DDBJ whole genome shotgun (WGS) entry which is preliminary data.</text>
</comment>